<evidence type="ECO:0000313" key="2">
    <source>
        <dbReference type="EMBL" id="KAH0539407.1"/>
    </source>
</evidence>
<accession>A0AAV7HXR6</accession>
<feature type="compositionally biased region" description="Basic and acidic residues" evidence="1">
    <location>
        <begin position="8"/>
        <end position="21"/>
    </location>
</feature>
<dbReference type="AlphaFoldDB" id="A0AAV7HXR6"/>
<proteinExistence type="predicted"/>
<name>A0AAV7HXR6_COTGL</name>
<keyword evidence="3" id="KW-1185">Reference proteome</keyword>
<dbReference type="EMBL" id="JAHXZJ010002609">
    <property type="protein sequence ID" value="KAH0539407.1"/>
    <property type="molecule type" value="Genomic_DNA"/>
</dbReference>
<evidence type="ECO:0000313" key="3">
    <source>
        <dbReference type="Proteomes" id="UP000826195"/>
    </source>
</evidence>
<evidence type="ECO:0000256" key="1">
    <source>
        <dbReference type="SAM" id="MobiDB-lite"/>
    </source>
</evidence>
<reference evidence="2 3" key="1">
    <citation type="journal article" date="2021" name="J. Hered.">
        <title>A chromosome-level genome assembly of the parasitoid wasp, Cotesia glomerata (Hymenoptera: Braconidae).</title>
        <authorList>
            <person name="Pinto B.J."/>
            <person name="Weis J.J."/>
            <person name="Gamble T."/>
            <person name="Ode P.J."/>
            <person name="Paul R."/>
            <person name="Zaspel J.M."/>
        </authorList>
    </citation>
    <scope>NUCLEOTIDE SEQUENCE [LARGE SCALE GENOMIC DNA]</scope>
    <source>
        <strain evidence="2">CgM1</strain>
    </source>
</reference>
<gene>
    <name evidence="2" type="ORF">KQX54_004594</name>
</gene>
<dbReference type="Proteomes" id="UP000826195">
    <property type="component" value="Unassembled WGS sequence"/>
</dbReference>
<organism evidence="2 3">
    <name type="scientific">Cotesia glomerata</name>
    <name type="common">Lepidopteran parasitic wasp</name>
    <name type="synonym">Apanteles glomeratus</name>
    <dbReference type="NCBI Taxonomy" id="32391"/>
    <lineage>
        <taxon>Eukaryota</taxon>
        <taxon>Metazoa</taxon>
        <taxon>Ecdysozoa</taxon>
        <taxon>Arthropoda</taxon>
        <taxon>Hexapoda</taxon>
        <taxon>Insecta</taxon>
        <taxon>Pterygota</taxon>
        <taxon>Neoptera</taxon>
        <taxon>Endopterygota</taxon>
        <taxon>Hymenoptera</taxon>
        <taxon>Apocrita</taxon>
        <taxon>Ichneumonoidea</taxon>
        <taxon>Braconidae</taxon>
        <taxon>Microgastrinae</taxon>
        <taxon>Cotesia</taxon>
    </lineage>
</organism>
<sequence>MNPLGMRYPREDRDTEEDHKLSPDRMFATTSLASSTSACPELLLPLGSNTAAVLQVPDTTRMSRPGPLVPTAQERDRVHCTNLHLENIMKQREATISRWEMTDGFGPLQVLFTLLPFLKPFSFYQSSFILFLCSKVA</sequence>
<protein>
    <submittedName>
        <fullName evidence="2">Uncharacterized protein</fullName>
    </submittedName>
</protein>
<feature type="region of interest" description="Disordered" evidence="1">
    <location>
        <begin position="1"/>
        <end position="21"/>
    </location>
</feature>
<comment type="caution">
    <text evidence="2">The sequence shown here is derived from an EMBL/GenBank/DDBJ whole genome shotgun (WGS) entry which is preliminary data.</text>
</comment>